<protein>
    <recommendedName>
        <fullName evidence="3">NusG-like N-terminal domain-containing protein</fullName>
    </recommendedName>
</protein>
<name>A0A9D1G2P0_9FIRM</name>
<dbReference type="InterPro" id="IPR036735">
    <property type="entry name" value="NGN_dom_sf"/>
</dbReference>
<dbReference type="Gene3D" id="3.30.70.940">
    <property type="entry name" value="NusG, N-terminal domain"/>
    <property type="match status" value="1"/>
</dbReference>
<reference evidence="1" key="2">
    <citation type="journal article" date="2021" name="PeerJ">
        <title>Extensive microbial diversity within the chicken gut microbiome revealed by metagenomics and culture.</title>
        <authorList>
            <person name="Gilroy R."/>
            <person name="Ravi A."/>
            <person name="Getino M."/>
            <person name="Pursley I."/>
            <person name="Horton D.L."/>
            <person name="Alikhan N.F."/>
            <person name="Baker D."/>
            <person name="Gharbi K."/>
            <person name="Hall N."/>
            <person name="Watson M."/>
            <person name="Adriaenssens E.M."/>
            <person name="Foster-Nyarko E."/>
            <person name="Jarju S."/>
            <person name="Secka A."/>
            <person name="Antonio M."/>
            <person name="Oren A."/>
            <person name="Chaudhuri R.R."/>
            <person name="La Ragione R."/>
            <person name="Hildebrand F."/>
            <person name="Pallen M.J."/>
        </authorList>
    </citation>
    <scope>NUCLEOTIDE SEQUENCE</scope>
    <source>
        <strain evidence="1">13766</strain>
    </source>
</reference>
<dbReference type="Proteomes" id="UP000824140">
    <property type="component" value="Unassembled WGS sequence"/>
</dbReference>
<gene>
    <name evidence="1" type="ORF">IAA84_11700</name>
</gene>
<comment type="caution">
    <text evidence="1">The sequence shown here is derived from an EMBL/GenBank/DDBJ whole genome shotgun (WGS) entry which is preliminary data.</text>
</comment>
<accession>A0A9D1G2P0</accession>
<evidence type="ECO:0000313" key="1">
    <source>
        <dbReference type="EMBL" id="HIS93668.1"/>
    </source>
</evidence>
<dbReference type="EMBL" id="DVJN01000222">
    <property type="protein sequence ID" value="HIS93668.1"/>
    <property type="molecule type" value="Genomic_DNA"/>
</dbReference>
<sequence>MAAYQYVHCLFCTEGKEQAVADAIWASGHGWALFPQRLKAVLSGGAWSLVPFPLLPGYVFVYSNEEKAAYYGFSGVRYILRTLTYADTRQDVLIGRDREFADWLWEWNGCVGALKVLKIGDRVEIADDAFRKLGGRITRIDRRRKAVCITFEPMSLFREIWLAYEWIEGEDKDRDGECALLRAQ</sequence>
<reference evidence="1" key="1">
    <citation type="submission" date="2020-10" db="EMBL/GenBank/DDBJ databases">
        <authorList>
            <person name="Gilroy R."/>
        </authorList>
    </citation>
    <scope>NUCLEOTIDE SEQUENCE</scope>
    <source>
        <strain evidence="1">13766</strain>
    </source>
</reference>
<dbReference type="SUPFAM" id="SSF82679">
    <property type="entry name" value="N-utilization substance G protein NusG, N-terminal domain"/>
    <property type="match status" value="1"/>
</dbReference>
<evidence type="ECO:0008006" key="3">
    <source>
        <dbReference type="Google" id="ProtNLM"/>
    </source>
</evidence>
<organism evidence="1 2">
    <name type="scientific">Candidatus Alectryocaccomicrobium excrementavium</name>
    <dbReference type="NCBI Taxonomy" id="2840668"/>
    <lineage>
        <taxon>Bacteria</taxon>
        <taxon>Bacillati</taxon>
        <taxon>Bacillota</taxon>
        <taxon>Clostridia</taxon>
        <taxon>Candidatus Alectryocaccomicrobium</taxon>
    </lineage>
</organism>
<proteinExistence type="predicted"/>
<evidence type="ECO:0000313" key="2">
    <source>
        <dbReference type="Proteomes" id="UP000824140"/>
    </source>
</evidence>
<dbReference type="AlphaFoldDB" id="A0A9D1G2P0"/>
<dbReference type="GO" id="GO:0006354">
    <property type="term" value="P:DNA-templated transcription elongation"/>
    <property type="evidence" value="ECO:0007669"/>
    <property type="project" value="InterPro"/>
</dbReference>